<evidence type="ECO:0000256" key="1">
    <source>
        <dbReference type="SAM" id="MobiDB-lite"/>
    </source>
</evidence>
<feature type="compositionally biased region" description="Acidic residues" evidence="1">
    <location>
        <begin position="658"/>
        <end position="670"/>
    </location>
</feature>
<feature type="chain" id="PRO_5043586609" evidence="2">
    <location>
        <begin position="24"/>
        <end position="670"/>
    </location>
</feature>
<protein>
    <submittedName>
        <fullName evidence="3">Uncharacterized protein</fullName>
    </submittedName>
</protein>
<evidence type="ECO:0000313" key="3">
    <source>
        <dbReference type="EMBL" id="KAK6334479.1"/>
    </source>
</evidence>
<feature type="region of interest" description="Disordered" evidence="1">
    <location>
        <begin position="647"/>
        <end position="670"/>
    </location>
</feature>
<accession>A0AAV9U4D5</accession>
<feature type="compositionally biased region" description="Low complexity" evidence="1">
    <location>
        <begin position="29"/>
        <end position="91"/>
    </location>
</feature>
<proteinExistence type="predicted"/>
<reference evidence="3 4" key="1">
    <citation type="submission" date="2019-10" db="EMBL/GenBank/DDBJ databases">
        <authorList>
            <person name="Palmer J.M."/>
        </authorList>
    </citation>
    <scope>NUCLEOTIDE SEQUENCE [LARGE SCALE GENOMIC DNA]</scope>
    <source>
        <strain evidence="3 4">TWF730</strain>
    </source>
</reference>
<dbReference type="GO" id="GO:0045944">
    <property type="term" value="P:positive regulation of transcription by RNA polymerase II"/>
    <property type="evidence" value="ECO:0007669"/>
    <property type="project" value="TreeGrafter"/>
</dbReference>
<dbReference type="EMBL" id="JAVHNS010000015">
    <property type="protein sequence ID" value="KAK6334479.1"/>
    <property type="molecule type" value="Genomic_DNA"/>
</dbReference>
<dbReference type="GO" id="GO:0016592">
    <property type="term" value="C:mediator complex"/>
    <property type="evidence" value="ECO:0007669"/>
    <property type="project" value="TreeGrafter"/>
</dbReference>
<organism evidence="3 4">
    <name type="scientific">Orbilia blumenaviensis</name>
    <dbReference type="NCBI Taxonomy" id="1796055"/>
    <lineage>
        <taxon>Eukaryota</taxon>
        <taxon>Fungi</taxon>
        <taxon>Dikarya</taxon>
        <taxon>Ascomycota</taxon>
        <taxon>Pezizomycotina</taxon>
        <taxon>Orbiliomycetes</taxon>
        <taxon>Orbiliales</taxon>
        <taxon>Orbiliaceae</taxon>
        <taxon>Orbilia</taxon>
    </lineage>
</organism>
<dbReference type="PANTHER" id="PTHR46007">
    <property type="entry name" value="MEDIATOR OF RNA POLYMERASE II TRANSCRIPTION SUBUNIT 12"/>
    <property type="match status" value="1"/>
</dbReference>
<dbReference type="InterPro" id="IPR051647">
    <property type="entry name" value="Mediator_comp_sub12"/>
</dbReference>
<dbReference type="PANTHER" id="PTHR46007:SF8">
    <property type="entry name" value="C2H2-TYPE DOMAIN-CONTAINING PROTEIN"/>
    <property type="match status" value="1"/>
</dbReference>
<dbReference type="Proteomes" id="UP001373714">
    <property type="component" value="Unassembled WGS sequence"/>
</dbReference>
<evidence type="ECO:0000313" key="4">
    <source>
        <dbReference type="Proteomes" id="UP001373714"/>
    </source>
</evidence>
<name>A0AAV9U4D5_9PEZI</name>
<keyword evidence="2" id="KW-0732">Signal</keyword>
<feature type="region of interest" description="Disordered" evidence="1">
    <location>
        <begin position="24"/>
        <end position="107"/>
    </location>
</feature>
<evidence type="ECO:0000256" key="2">
    <source>
        <dbReference type="SAM" id="SignalP"/>
    </source>
</evidence>
<feature type="signal peptide" evidence="2">
    <location>
        <begin position="1"/>
        <end position="23"/>
    </location>
</feature>
<comment type="caution">
    <text evidence="3">The sequence shown here is derived from an EMBL/GenBank/DDBJ whole genome shotgun (WGS) entry which is preliminary data.</text>
</comment>
<sequence>MRASYYKYILFLIIASFIPPSISQVDNEPNSQQQQNTNPQQQIQNPSSQQQINQNPQQQIQNPQPQIQNPQQQIQNPQQQNQAPNQNNINTPQPPRSAIFNNPTHDFISTPEEWKQWSIAAKPFLNAAGDQVDFMGEVRRDICPVGLDIGGSGTGQPSPRNSLLFLIRSLEKMYVKFSGIAVQIEDNQGAINMGRQSSPAVEFLIKAYGILPEPDVVTHAQRSLETLLHMVVETRHYYDIYSALDLKLSAKDFPQPIPPNADRAQRKALTRLQDNAILNWATATYYITRKDQAPGPENPRVVSDVVLRRVRMDAMASYFQTMKTAIDTVGEFKRMVRDGNMQGEGWDSLLSPNSQFDPDYGLREKNYTLKDLIQHLESWFGCWYVPYYNLQKRFLDIPPFPRVEGGAVYKSTGPGPFLVDDNAYGVELLKLGLARSLDVITKPFPSDPDAGVPSRSEIAEWGALDDVPREDYDFERDVREFGERDLELESDSISEEPEVAEFLSEGEGLEPDLIIEEPQIAEAMRGGEPIEEEEESPEFAPSNFQIKIPIPKRYQQTNMESMMNNNLPNQAAGILDIQSDGSTQIGTGIGNINSMNGDSEVGRPPTQMFSGNTQESNSGQGNMNAMEGFVPSNFGIVVPANPAGGGGQVDYYQNDGAMMEEEEPPNDQHY</sequence>
<gene>
    <name evidence="3" type="ORF">TWF730_003694</name>
</gene>
<dbReference type="SUPFAM" id="SSF81995">
    <property type="entry name" value="beta-sandwich domain of Sec23/24"/>
    <property type="match status" value="1"/>
</dbReference>
<keyword evidence="4" id="KW-1185">Reference proteome</keyword>
<dbReference type="GO" id="GO:0003713">
    <property type="term" value="F:transcription coactivator activity"/>
    <property type="evidence" value="ECO:0007669"/>
    <property type="project" value="TreeGrafter"/>
</dbReference>
<dbReference type="AlphaFoldDB" id="A0AAV9U4D5"/>